<dbReference type="EMBL" id="JABFTQ010000025">
    <property type="protein sequence ID" value="MCE8049469.1"/>
    <property type="molecule type" value="Genomic_DNA"/>
</dbReference>
<dbReference type="NCBIfam" id="NF001195">
    <property type="entry name" value="PRK00162.1"/>
    <property type="match status" value="1"/>
</dbReference>
<dbReference type="EMBL" id="JABFTS010000001">
    <property type="protein sequence ID" value="MCE8050139.1"/>
    <property type="molecule type" value="Genomic_DNA"/>
</dbReference>
<sequence>MEHAMFRHLTIDTLTAWLDDEAPLTLVDIRDPASFAAGRIPGSRHLDNDSVPALLEAAPREQPMVVVCYHGHSSQQAAAWLAGQGFAEVYSLDGGFTEWEYRLPERVERAG</sequence>
<dbReference type="HAMAP" id="MF_01009">
    <property type="entry name" value="Thiosulf_sulfurtr"/>
    <property type="match status" value="1"/>
</dbReference>
<evidence type="ECO:0000313" key="6">
    <source>
        <dbReference type="EMBL" id="MCE8050139.1"/>
    </source>
</evidence>
<dbReference type="Gene3D" id="3.40.250.10">
    <property type="entry name" value="Rhodanese-like domain"/>
    <property type="match status" value="1"/>
</dbReference>
<feature type="domain" description="Rhodanese" evidence="4">
    <location>
        <begin position="20"/>
        <end position="108"/>
    </location>
</feature>
<reference evidence="6 7" key="2">
    <citation type="journal article" date="2021" name="Front. Microbiol.">
        <title>Aerobic Denitrification and Heterotrophic Sulfur Oxidation in the Genus Halomonas Revealed by Six Novel Species Characterizations and Genome-Based Analysis.</title>
        <authorList>
            <person name="Wang L."/>
            <person name="Shao Z."/>
        </authorList>
    </citation>
    <scope>NUCLEOTIDE SEQUENCE</scope>
    <source>
        <strain evidence="5 7">MCCC 1A05748</strain>
        <strain evidence="6">MCCC 1A05776</strain>
    </source>
</reference>
<dbReference type="SUPFAM" id="SSF52821">
    <property type="entry name" value="Rhodanese/Cell cycle control phosphatase"/>
    <property type="match status" value="1"/>
</dbReference>
<comment type="subcellular location">
    <subcellularLocation>
        <location evidence="3">Cytoplasm</location>
    </subcellularLocation>
</comment>
<evidence type="ECO:0000313" key="5">
    <source>
        <dbReference type="EMBL" id="MCE8049469.1"/>
    </source>
</evidence>
<keyword evidence="2 3" id="KW-0808">Transferase</keyword>
<evidence type="ECO:0000313" key="8">
    <source>
        <dbReference type="Proteomes" id="UP001320178"/>
    </source>
</evidence>
<dbReference type="InterPro" id="IPR050229">
    <property type="entry name" value="GlpE_sulfurtransferase"/>
</dbReference>
<dbReference type="InterPro" id="IPR023695">
    <property type="entry name" value="Thiosulf_sulfurTrfase"/>
</dbReference>
<dbReference type="Pfam" id="PF00581">
    <property type="entry name" value="Rhodanese"/>
    <property type="match status" value="1"/>
</dbReference>
<comment type="function">
    <text evidence="3">Transferase that catalyzes the transfer of sulfur from thiosulfate to thiophilic acceptors such as cyanide or dithiols. May function in a CysM-independent thiosulfate assimilation pathway by catalyzing the conversion of thiosulfate to sulfite, which can then be used for L-cysteine biosynthesis.</text>
</comment>
<feature type="active site" description="Cysteine persulfide intermediate" evidence="3">
    <location>
        <position position="68"/>
    </location>
</feature>
<dbReference type="CDD" id="cd01444">
    <property type="entry name" value="GlpE_ST"/>
    <property type="match status" value="1"/>
</dbReference>
<comment type="caution">
    <text evidence="6">The sequence shown here is derived from an EMBL/GenBank/DDBJ whole genome shotgun (WGS) entry which is preliminary data.</text>
</comment>
<dbReference type="EC" id="2.8.1.1" evidence="3"/>
<dbReference type="InterPro" id="IPR036873">
    <property type="entry name" value="Rhodanese-like_dom_sf"/>
</dbReference>
<dbReference type="InterPro" id="IPR001763">
    <property type="entry name" value="Rhodanese-like_dom"/>
</dbReference>
<keyword evidence="1 3" id="KW-0963">Cytoplasm</keyword>
<keyword evidence="7" id="KW-1185">Reference proteome</keyword>
<comment type="similarity">
    <text evidence="3">Belongs to the GlpE family.</text>
</comment>
<evidence type="ECO:0000256" key="1">
    <source>
        <dbReference type="ARBA" id="ARBA00022490"/>
    </source>
</evidence>
<dbReference type="Proteomes" id="UP001320178">
    <property type="component" value="Unassembled WGS sequence"/>
</dbReference>
<evidence type="ECO:0000259" key="4">
    <source>
        <dbReference type="PROSITE" id="PS50206"/>
    </source>
</evidence>
<evidence type="ECO:0000256" key="3">
    <source>
        <dbReference type="HAMAP-Rule" id="MF_01009"/>
    </source>
</evidence>
<comment type="catalytic activity">
    <reaction evidence="3">
        <text>thiosulfate + hydrogen cyanide = thiocyanate + sulfite + 2 H(+)</text>
        <dbReference type="Rhea" id="RHEA:16881"/>
        <dbReference type="ChEBI" id="CHEBI:15378"/>
        <dbReference type="ChEBI" id="CHEBI:17359"/>
        <dbReference type="ChEBI" id="CHEBI:18022"/>
        <dbReference type="ChEBI" id="CHEBI:18407"/>
        <dbReference type="ChEBI" id="CHEBI:33542"/>
        <dbReference type="EC" id="2.8.1.1"/>
    </reaction>
</comment>
<name>A0AAW4YLV5_9GAMM</name>
<dbReference type="GO" id="GO:0005737">
    <property type="term" value="C:cytoplasm"/>
    <property type="evidence" value="ECO:0007669"/>
    <property type="project" value="UniProtKB-SubCell"/>
</dbReference>
<organism evidence="6 8">
    <name type="scientific">Billgrantia desiderata</name>
    <dbReference type="NCBI Taxonomy" id="52021"/>
    <lineage>
        <taxon>Bacteria</taxon>
        <taxon>Pseudomonadati</taxon>
        <taxon>Pseudomonadota</taxon>
        <taxon>Gammaproteobacteria</taxon>
        <taxon>Oceanospirillales</taxon>
        <taxon>Halomonadaceae</taxon>
        <taxon>Billgrantia</taxon>
    </lineage>
</organism>
<dbReference type="PANTHER" id="PTHR43031:SF6">
    <property type="entry name" value="THIOSULFATE SULFURTRANSFERASE GLPE"/>
    <property type="match status" value="1"/>
</dbReference>
<proteinExistence type="inferred from homology"/>
<evidence type="ECO:0000256" key="2">
    <source>
        <dbReference type="ARBA" id="ARBA00022679"/>
    </source>
</evidence>
<dbReference type="GO" id="GO:0004792">
    <property type="term" value="F:thiosulfate-cyanide sulfurtransferase activity"/>
    <property type="evidence" value="ECO:0007669"/>
    <property type="project" value="UniProtKB-UniRule"/>
</dbReference>
<dbReference type="SMART" id="SM00450">
    <property type="entry name" value="RHOD"/>
    <property type="match status" value="1"/>
</dbReference>
<dbReference type="Proteomes" id="UP001320154">
    <property type="component" value="Unassembled WGS sequence"/>
</dbReference>
<reference evidence="6" key="1">
    <citation type="submission" date="2020-05" db="EMBL/GenBank/DDBJ databases">
        <authorList>
            <person name="Wang L."/>
            <person name="Shao Z."/>
        </authorList>
    </citation>
    <scope>NUCLEOTIDE SEQUENCE</scope>
    <source>
        <strain evidence="5">MCCC 1A05748</strain>
        <strain evidence="6">MCCC 1A05776</strain>
    </source>
</reference>
<gene>
    <name evidence="3 6" type="primary">glpE</name>
    <name evidence="5" type="ORF">HOP60_22460</name>
    <name evidence="6" type="ORF">HOP61_02355</name>
</gene>
<dbReference type="AlphaFoldDB" id="A0AAW4YLV5"/>
<dbReference type="PROSITE" id="PS50206">
    <property type="entry name" value="RHODANESE_3"/>
    <property type="match status" value="1"/>
</dbReference>
<evidence type="ECO:0000313" key="7">
    <source>
        <dbReference type="Proteomes" id="UP001320154"/>
    </source>
</evidence>
<comment type="catalytic activity">
    <reaction evidence="3">
        <text>thiosulfate + [thioredoxin]-dithiol = [thioredoxin]-disulfide + hydrogen sulfide + sulfite + 2 H(+)</text>
        <dbReference type="Rhea" id="RHEA:83859"/>
        <dbReference type="Rhea" id="RHEA-COMP:10698"/>
        <dbReference type="Rhea" id="RHEA-COMP:10700"/>
        <dbReference type="ChEBI" id="CHEBI:15378"/>
        <dbReference type="ChEBI" id="CHEBI:17359"/>
        <dbReference type="ChEBI" id="CHEBI:29919"/>
        <dbReference type="ChEBI" id="CHEBI:29950"/>
        <dbReference type="ChEBI" id="CHEBI:33542"/>
        <dbReference type="ChEBI" id="CHEBI:50058"/>
    </reaction>
</comment>
<dbReference type="PANTHER" id="PTHR43031">
    <property type="entry name" value="FAD-DEPENDENT OXIDOREDUCTASE"/>
    <property type="match status" value="1"/>
</dbReference>
<accession>A0AAW4YLV5</accession>
<protein>
    <recommendedName>
        <fullName evidence="3">Thiosulfate sulfurtransferase GlpE</fullName>
        <ecNumber evidence="3">2.8.1.1</ecNumber>
    </recommendedName>
</protein>